<dbReference type="EMBL" id="QJKC01000004">
    <property type="protein sequence ID" value="PXX49394.1"/>
    <property type="molecule type" value="Genomic_DNA"/>
</dbReference>
<dbReference type="GO" id="GO:0003677">
    <property type="term" value="F:DNA binding"/>
    <property type="evidence" value="ECO:0007669"/>
    <property type="project" value="InterPro"/>
</dbReference>
<organism evidence="1 2">
    <name type="scientific">Aquitalea magnusonii</name>
    <dbReference type="NCBI Taxonomy" id="332411"/>
    <lineage>
        <taxon>Bacteria</taxon>
        <taxon>Pseudomonadati</taxon>
        <taxon>Pseudomonadota</taxon>
        <taxon>Betaproteobacteria</taxon>
        <taxon>Neisseriales</taxon>
        <taxon>Chromobacteriaceae</taxon>
        <taxon>Aquitalea</taxon>
    </lineage>
</organism>
<evidence type="ECO:0008006" key="3">
    <source>
        <dbReference type="Google" id="ProtNLM"/>
    </source>
</evidence>
<reference evidence="1 2" key="1">
    <citation type="submission" date="2018-05" db="EMBL/GenBank/DDBJ databases">
        <title>Genomic Encyclopedia of Type Strains, Phase IV (KMG-IV): sequencing the most valuable type-strain genomes for metagenomic binning, comparative biology and taxonomic classification.</title>
        <authorList>
            <person name="Goeker M."/>
        </authorList>
    </citation>
    <scope>NUCLEOTIDE SEQUENCE [LARGE SCALE GENOMIC DNA]</scope>
    <source>
        <strain evidence="1 2">DSM 25134</strain>
    </source>
</reference>
<dbReference type="AlphaFoldDB" id="A0A318JND3"/>
<protein>
    <recommendedName>
        <fullName evidence="3">Phage protein</fullName>
    </recommendedName>
</protein>
<dbReference type="RefSeq" id="WP_059284649.1">
    <property type="nucleotide sequence ID" value="NZ_LNQU01000005.1"/>
</dbReference>
<dbReference type="Pfam" id="PF06892">
    <property type="entry name" value="Phage_CP76"/>
    <property type="match status" value="1"/>
</dbReference>
<comment type="caution">
    <text evidence="1">The sequence shown here is derived from an EMBL/GenBank/DDBJ whole genome shotgun (WGS) entry which is preliminary data.</text>
</comment>
<dbReference type="Proteomes" id="UP000248395">
    <property type="component" value="Unassembled WGS sequence"/>
</dbReference>
<proteinExistence type="predicted"/>
<dbReference type="InterPro" id="IPR009679">
    <property type="entry name" value="Phage_186_CII-like"/>
</dbReference>
<evidence type="ECO:0000313" key="2">
    <source>
        <dbReference type="Proteomes" id="UP000248395"/>
    </source>
</evidence>
<evidence type="ECO:0000313" key="1">
    <source>
        <dbReference type="EMBL" id="PXX49394.1"/>
    </source>
</evidence>
<keyword evidence="2" id="KW-1185">Reference proteome</keyword>
<dbReference type="OrthoDB" id="8595903at2"/>
<sequence length="164" mass="18077">MSILEAARRDAEQWVGTQESLSKDVCGSANGLRHKLSGFKGAKLSVEDALSLMLLTRGRHTITEMCRELGGVFVELPPPEEPVENTDLLAESQAITVRMAELFDSVNTAITKHNEIDTGYRLHIQDRGQALTEQVVKYLTLLMQIYGTEQPAAPVREVQKAKAG</sequence>
<accession>A0A318JND3</accession>
<gene>
    <name evidence="1" type="ORF">DFR38_10434</name>
</gene>
<name>A0A318JND3_9NEIS</name>